<organism evidence="2 3">
    <name type="scientific">Colletotrichum asianum</name>
    <dbReference type="NCBI Taxonomy" id="702518"/>
    <lineage>
        <taxon>Eukaryota</taxon>
        <taxon>Fungi</taxon>
        <taxon>Dikarya</taxon>
        <taxon>Ascomycota</taxon>
        <taxon>Pezizomycotina</taxon>
        <taxon>Sordariomycetes</taxon>
        <taxon>Hypocreomycetidae</taxon>
        <taxon>Glomerellales</taxon>
        <taxon>Glomerellaceae</taxon>
        <taxon>Colletotrichum</taxon>
        <taxon>Colletotrichum gloeosporioides species complex</taxon>
    </lineage>
</organism>
<dbReference type="EMBL" id="WOWK01000048">
    <property type="protein sequence ID" value="KAF0323832.1"/>
    <property type="molecule type" value="Genomic_DNA"/>
</dbReference>
<comment type="caution">
    <text evidence="2">The sequence shown here is derived from an EMBL/GenBank/DDBJ whole genome shotgun (WGS) entry which is preliminary data.</text>
</comment>
<dbReference type="AlphaFoldDB" id="A0A8H3WDH3"/>
<sequence length="551" mass="62160">MAVHKHLDPDRREIRLVRLQQPRTTFTLSLELRTASLDDEEASCSALSYVWGSSSEPQQIEINGQPFHVTQNLHHALQQLERDSVSSWLWIDAICIEQSDLEEKTHQVGMMRDIFSNAAMVYIWLGPGTDETDQAMDLISKYGPRLHASGALEMPSNNGEIISLRNGVMGRLDPAWQAKYSAFGMGPATKLAATAVDLFTEYHENDEVLIPGLSDILHRSYWCRIWIIQEVALAREAVVMVGGRRVSLDAFEAAVVTMWYGGNVDAPRLELTLHRIKALQVRRLRRGRREPLLRRVLWETGAAPGRPFYAASDPRDLLIGLLGVLDEEEKHGMEPDYTQSFGKTFPQATRAMLESTGEPYFNIDSVKPGELEGELRGFPISARSAVLAPTRLKEPERWANSVVDFVGLGPESGPEEDYVWRTVLHGYVGLFQFCWKMYNDGKMHDVPRMLRKVMRREPLDVEGLSKEALTVLRHEGMWDGKALRSVEPVKAEEREPLADELRGTVYFSVSRDSRTLFKTRKGMFGLGHIGIAPGDMVTLVWEVGSPIVLRP</sequence>
<evidence type="ECO:0000313" key="3">
    <source>
        <dbReference type="Proteomes" id="UP000434172"/>
    </source>
</evidence>
<dbReference type="OrthoDB" id="2157530at2759"/>
<dbReference type="PANTHER" id="PTHR24148:SF79">
    <property type="entry name" value="HETEROKARYON INCOMPATIBILITY DOMAIN-CONTAINING PROTEIN"/>
    <property type="match status" value="1"/>
</dbReference>
<dbReference type="Pfam" id="PF06985">
    <property type="entry name" value="HET"/>
    <property type="match status" value="1"/>
</dbReference>
<evidence type="ECO:0000259" key="1">
    <source>
        <dbReference type="Pfam" id="PF06985"/>
    </source>
</evidence>
<keyword evidence="3" id="KW-1185">Reference proteome</keyword>
<proteinExistence type="predicted"/>
<accession>A0A8H3WDH3</accession>
<dbReference type="Proteomes" id="UP000434172">
    <property type="component" value="Unassembled WGS sequence"/>
</dbReference>
<evidence type="ECO:0000313" key="2">
    <source>
        <dbReference type="EMBL" id="KAF0323832.1"/>
    </source>
</evidence>
<reference evidence="2 3" key="1">
    <citation type="submission" date="2019-12" db="EMBL/GenBank/DDBJ databases">
        <title>A genome sequence resource for the geographically widespread anthracnose pathogen Colletotrichum asianum.</title>
        <authorList>
            <person name="Meng Y."/>
        </authorList>
    </citation>
    <scope>NUCLEOTIDE SEQUENCE [LARGE SCALE GENOMIC DNA]</scope>
    <source>
        <strain evidence="2 3">ICMP 18580</strain>
    </source>
</reference>
<name>A0A8H3WDH3_9PEZI</name>
<dbReference type="InterPro" id="IPR052895">
    <property type="entry name" value="HetReg/Transcr_Mod"/>
</dbReference>
<dbReference type="InterPro" id="IPR010730">
    <property type="entry name" value="HET"/>
</dbReference>
<dbReference type="PANTHER" id="PTHR24148">
    <property type="entry name" value="ANKYRIN REPEAT DOMAIN-CONTAINING PROTEIN 39 HOMOLOG-RELATED"/>
    <property type="match status" value="1"/>
</dbReference>
<feature type="domain" description="Heterokaryon incompatibility" evidence="1">
    <location>
        <begin position="46"/>
        <end position="230"/>
    </location>
</feature>
<protein>
    <submittedName>
        <fullName evidence="2">Heterokaryon incompatibility protein</fullName>
    </submittedName>
</protein>
<gene>
    <name evidence="2" type="ORF">GQ607_008804</name>
</gene>